<evidence type="ECO:0000256" key="1">
    <source>
        <dbReference type="SAM" id="Phobius"/>
    </source>
</evidence>
<keyword evidence="1" id="KW-0472">Membrane</keyword>
<accession>J3LJ81</accession>
<feature type="transmembrane region" description="Helical" evidence="1">
    <location>
        <begin position="30"/>
        <end position="48"/>
    </location>
</feature>
<reference evidence="2" key="1">
    <citation type="journal article" date="2013" name="Nat. Commun.">
        <title>Whole-genome sequencing of Oryza brachyantha reveals mechanisms underlying Oryza genome evolution.</title>
        <authorList>
            <person name="Chen J."/>
            <person name="Huang Q."/>
            <person name="Gao D."/>
            <person name="Wang J."/>
            <person name="Lang Y."/>
            <person name="Liu T."/>
            <person name="Li B."/>
            <person name="Bai Z."/>
            <person name="Luis Goicoechea J."/>
            <person name="Liang C."/>
            <person name="Chen C."/>
            <person name="Zhang W."/>
            <person name="Sun S."/>
            <person name="Liao Y."/>
            <person name="Zhang X."/>
            <person name="Yang L."/>
            <person name="Song C."/>
            <person name="Wang M."/>
            <person name="Shi J."/>
            <person name="Liu G."/>
            <person name="Liu J."/>
            <person name="Zhou H."/>
            <person name="Zhou W."/>
            <person name="Yu Q."/>
            <person name="An N."/>
            <person name="Chen Y."/>
            <person name="Cai Q."/>
            <person name="Wang B."/>
            <person name="Liu B."/>
            <person name="Min J."/>
            <person name="Huang Y."/>
            <person name="Wu H."/>
            <person name="Li Z."/>
            <person name="Zhang Y."/>
            <person name="Yin Y."/>
            <person name="Song W."/>
            <person name="Jiang J."/>
            <person name="Jackson S.A."/>
            <person name="Wing R.A."/>
            <person name="Wang J."/>
            <person name="Chen M."/>
        </authorList>
    </citation>
    <scope>NUCLEOTIDE SEQUENCE [LARGE SCALE GENOMIC DNA]</scope>
    <source>
        <strain evidence="2">cv. IRGC 101232</strain>
    </source>
</reference>
<dbReference type="Gramene" id="OB03G11070.1">
    <property type="protein sequence ID" value="OB03G11070.1"/>
    <property type="gene ID" value="OB03G11070"/>
</dbReference>
<proteinExistence type="predicted"/>
<evidence type="ECO:0000313" key="2">
    <source>
        <dbReference type="EnsemblPlants" id="OB03G11070.1"/>
    </source>
</evidence>
<reference evidence="2" key="2">
    <citation type="submission" date="2013-04" db="UniProtKB">
        <authorList>
            <consortium name="EnsemblPlants"/>
        </authorList>
    </citation>
    <scope>IDENTIFICATION</scope>
</reference>
<dbReference type="AlphaFoldDB" id="J3LJ81"/>
<dbReference type="HOGENOM" id="CLU_3127512_0_0_1"/>
<keyword evidence="3" id="KW-1185">Reference proteome</keyword>
<name>J3LJ81_ORYBR</name>
<evidence type="ECO:0000313" key="3">
    <source>
        <dbReference type="Proteomes" id="UP000006038"/>
    </source>
</evidence>
<organism evidence="2">
    <name type="scientific">Oryza brachyantha</name>
    <name type="common">malo sina</name>
    <dbReference type="NCBI Taxonomy" id="4533"/>
    <lineage>
        <taxon>Eukaryota</taxon>
        <taxon>Viridiplantae</taxon>
        <taxon>Streptophyta</taxon>
        <taxon>Embryophyta</taxon>
        <taxon>Tracheophyta</taxon>
        <taxon>Spermatophyta</taxon>
        <taxon>Magnoliopsida</taxon>
        <taxon>Liliopsida</taxon>
        <taxon>Poales</taxon>
        <taxon>Poaceae</taxon>
        <taxon>BOP clade</taxon>
        <taxon>Oryzoideae</taxon>
        <taxon>Oryzeae</taxon>
        <taxon>Oryzinae</taxon>
        <taxon>Oryza</taxon>
    </lineage>
</organism>
<keyword evidence="1" id="KW-1133">Transmembrane helix</keyword>
<protein>
    <submittedName>
        <fullName evidence="2">Uncharacterized protein</fullName>
    </submittedName>
</protein>
<keyword evidence="1" id="KW-0812">Transmembrane</keyword>
<dbReference type="EnsemblPlants" id="OB03G11070.1">
    <property type="protein sequence ID" value="OB03G11070.1"/>
    <property type="gene ID" value="OB03G11070"/>
</dbReference>
<sequence length="50" mass="5852">MNKYKVSCIMHACKCNAGVKQPPSYRCCRIIGWLVKLLFGLLDGWIPWFY</sequence>
<dbReference type="Proteomes" id="UP000006038">
    <property type="component" value="Chromosome 3"/>
</dbReference>